<proteinExistence type="predicted"/>
<evidence type="ECO:0000313" key="1">
    <source>
        <dbReference type="EMBL" id="KPE52740.1"/>
    </source>
</evidence>
<reference evidence="2" key="2">
    <citation type="submission" date="2015-09" db="EMBL/GenBank/DDBJ databases">
        <title>Draft genome sequence of a multidrug-resistant Chryseobacterium indologenes isolate from Malaysia.</title>
        <authorList>
            <person name="Yu C.Y."/>
            <person name="Ang G.Y."/>
            <person name="Chan K.-G."/>
        </authorList>
    </citation>
    <scope>NUCLEOTIDE SEQUENCE [LARGE SCALE GENOMIC DNA]</scope>
    <source>
        <strain evidence="2">CI_885</strain>
    </source>
</reference>
<dbReference type="Proteomes" id="UP000037953">
    <property type="component" value="Unassembled WGS sequence"/>
</dbReference>
<organism evidence="1 2">
    <name type="scientific">Chryseobacterium indologenes</name>
    <name type="common">Flavobacterium indologenes</name>
    <dbReference type="NCBI Taxonomy" id="253"/>
    <lineage>
        <taxon>Bacteria</taxon>
        <taxon>Pseudomonadati</taxon>
        <taxon>Bacteroidota</taxon>
        <taxon>Flavobacteriia</taxon>
        <taxon>Flavobacteriales</taxon>
        <taxon>Weeksellaceae</taxon>
        <taxon>Chryseobacterium group</taxon>
        <taxon>Chryseobacterium</taxon>
    </lineage>
</organism>
<dbReference type="InterPro" id="IPR009057">
    <property type="entry name" value="Homeodomain-like_sf"/>
</dbReference>
<protein>
    <submittedName>
        <fullName evidence="1">Transposase</fullName>
    </submittedName>
</protein>
<comment type="caution">
    <text evidence="1">The sequence shown here is derived from an EMBL/GenBank/DDBJ whole genome shotgun (WGS) entry which is preliminary data.</text>
</comment>
<reference evidence="1 2" key="1">
    <citation type="journal article" date="2015" name="Genom Data">
        <title>Draft genome sequence of a multidrug-resistant Chryseobacterium indologenes isolate from Malaysia.</title>
        <authorList>
            <person name="Yu C.Y."/>
            <person name="Ang G.Y."/>
            <person name="Cheng H.J."/>
            <person name="Cheong Y.M."/>
            <person name="Yin W.F."/>
            <person name="Chan K.G."/>
        </authorList>
    </citation>
    <scope>NUCLEOTIDE SEQUENCE [LARGE SCALE GENOMIC DNA]</scope>
    <source>
        <strain evidence="1 2">CI_885</strain>
    </source>
</reference>
<gene>
    <name evidence="1" type="ORF">AOB46_01665</name>
</gene>
<dbReference type="SUPFAM" id="SSF46689">
    <property type="entry name" value="Homeodomain-like"/>
    <property type="match status" value="1"/>
</dbReference>
<name>A0A0N0ZXA6_CHRID</name>
<dbReference type="Gene3D" id="1.10.10.60">
    <property type="entry name" value="Homeodomain-like"/>
    <property type="match status" value="1"/>
</dbReference>
<dbReference type="AlphaFoldDB" id="A0A0N0ZXA6"/>
<dbReference type="PATRIC" id="fig|253.9.peg.351"/>
<sequence length="140" mass="16636">MNFKDIHIGYLIKTRVLECNIAMSRIIKFFDVDPKDIEQMYKEKSLDTEVLIRWCKLLEYDFFRIYSHHIILFSPPSSGASNKSGDGALLPRFRKNIYSKEIIEFILEMIRNGEKTKKQVLDDYGIPKTTLYKWIEKYSN</sequence>
<accession>A0A0N0ZXA6</accession>
<dbReference type="EMBL" id="LJOD01000001">
    <property type="protein sequence ID" value="KPE52740.1"/>
    <property type="molecule type" value="Genomic_DNA"/>
</dbReference>
<dbReference type="OrthoDB" id="799937at2"/>
<evidence type="ECO:0000313" key="2">
    <source>
        <dbReference type="Proteomes" id="UP000037953"/>
    </source>
</evidence>